<evidence type="ECO:0000313" key="1">
    <source>
        <dbReference type="EMBL" id="AEE51973.1"/>
    </source>
</evidence>
<evidence type="ECO:0000313" key="2">
    <source>
        <dbReference type="Proteomes" id="UP000008461"/>
    </source>
</evidence>
<keyword evidence="2" id="KW-1185">Reference proteome</keyword>
<proteinExistence type="predicted"/>
<dbReference type="OrthoDB" id="834588at2"/>
<protein>
    <submittedName>
        <fullName evidence="1">Uncharacterized protein</fullName>
    </submittedName>
</protein>
<reference evidence="1 2" key="1">
    <citation type="journal article" date="2011" name="Stand. Genomic Sci.">
        <title>Complete genome sequence of Haliscomenobacter hydrossis type strain (O).</title>
        <authorList>
            <consortium name="US DOE Joint Genome Institute (JGI-PGF)"/>
            <person name="Daligault H."/>
            <person name="Lapidus A."/>
            <person name="Zeytun A."/>
            <person name="Nolan M."/>
            <person name="Lucas S."/>
            <person name="Del Rio T.G."/>
            <person name="Tice H."/>
            <person name="Cheng J.F."/>
            <person name="Tapia R."/>
            <person name="Han C."/>
            <person name="Goodwin L."/>
            <person name="Pitluck S."/>
            <person name="Liolios K."/>
            <person name="Pagani I."/>
            <person name="Ivanova N."/>
            <person name="Huntemann M."/>
            <person name="Mavromatis K."/>
            <person name="Mikhailova N."/>
            <person name="Pati A."/>
            <person name="Chen A."/>
            <person name="Palaniappan K."/>
            <person name="Land M."/>
            <person name="Hauser L."/>
            <person name="Brambilla E.M."/>
            <person name="Rohde M."/>
            <person name="Verbarg S."/>
            <person name="Goker M."/>
            <person name="Bristow J."/>
            <person name="Eisen J.A."/>
            <person name="Markowitz V."/>
            <person name="Hugenholtz P."/>
            <person name="Kyrpides N.C."/>
            <person name="Klenk H.P."/>
            <person name="Woyke T."/>
        </authorList>
    </citation>
    <scope>NUCLEOTIDE SEQUENCE [LARGE SCALE GENOMIC DNA]</scope>
    <source>
        <strain evidence="2">ATCC 27775 / DSM 1100 / LMG 10767 / O</strain>
    </source>
</reference>
<organism evidence="1 2">
    <name type="scientific">Haliscomenobacter hydrossis (strain ATCC 27775 / DSM 1100 / LMG 10767 / O)</name>
    <dbReference type="NCBI Taxonomy" id="760192"/>
    <lineage>
        <taxon>Bacteria</taxon>
        <taxon>Pseudomonadati</taxon>
        <taxon>Bacteroidota</taxon>
        <taxon>Saprospiria</taxon>
        <taxon>Saprospirales</taxon>
        <taxon>Haliscomenobacteraceae</taxon>
        <taxon>Haliscomenobacter</taxon>
    </lineage>
</organism>
<accession>F4L4H2</accession>
<reference key="2">
    <citation type="submission" date="2011-04" db="EMBL/GenBank/DDBJ databases">
        <title>Complete sequence of chromosome of Haliscomenobacter hydrossis DSM 1100.</title>
        <authorList>
            <consortium name="US DOE Joint Genome Institute (JGI-PGF)"/>
            <person name="Lucas S."/>
            <person name="Han J."/>
            <person name="Lapidus A."/>
            <person name="Bruce D."/>
            <person name="Goodwin L."/>
            <person name="Pitluck S."/>
            <person name="Peters L."/>
            <person name="Kyrpides N."/>
            <person name="Mavromatis K."/>
            <person name="Ivanova N."/>
            <person name="Ovchinnikova G."/>
            <person name="Pagani I."/>
            <person name="Daligault H."/>
            <person name="Detter J.C."/>
            <person name="Han C."/>
            <person name="Land M."/>
            <person name="Hauser L."/>
            <person name="Markowitz V."/>
            <person name="Cheng J.-F."/>
            <person name="Hugenholtz P."/>
            <person name="Woyke T."/>
            <person name="Wu D."/>
            <person name="Verbarg S."/>
            <person name="Frueling A."/>
            <person name="Brambilla E."/>
            <person name="Klenk H.-P."/>
            <person name="Eisen J.A."/>
        </authorList>
    </citation>
    <scope>NUCLEOTIDE SEQUENCE</scope>
    <source>
        <strain>DSM 1100</strain>
    </source>
</reference>
<gene>
    <name evidence="1" type="ordered locus">Halhy_4127</name>
</gene>
<dbReference type="AlphaFoldDB" id="F4L4H2"/>
<dbReference type="HOGENOM" id="CLU_1537960_0_0_10"/>
<dbReference type="Proteomes" id="UP000008461">
    <property type="component" value="Chromosome"/>
</dbReference>
<dbReference type="KEGG" id="hhy:Halhy_4127"/>
<dbReference type="EMBL" id="CP002691">
    <property type="protein sequence ID" value="AEE51973.1"/>
    <property type="molecule type" value="Genomic_DNA"/>
</dbReference>
<dbReference type="RefSeq" id="WP_013766511.1">
    <property type="nucleotide sequence ID" value="NC_015510.1"/>
</dbReference>
<name>F4L4H2_HALH1</name>
<sequence>MNTNFIQIFIPLFALPILLSGQSPTFTYDPQRISKTVRQIAKDIAKENEIHGDAVWVVAAKTPQYRRFEGLYTKASLEELIELVEHPNPAVRGYAFWGLAKRHYEKLEAIFISHAADEQLVYQIEGCKGAKIPVIDFMRWVVTPEMIDWDCKKLDAAALNRLEERRKMIMKTKK</sequence>